<comment type="caution">
    <text evidence="2">The sequence shown here is derived from an EMBL/GenBank/DDBJ whole genome shotgun (WGS) entry which is preliminary data.</text>
</comment>
<organism evidence="2 3">
    <name type="scientific">Selenomonas sputigena</name>
    <dbReference type="NCBI Taxonomy" id="69823"/>
    <lineage>
        <taxon>Bacteria</taxon>
        <taxon>Bacillati</taxon>
        <taxon>Bacillota</taxon>
        <taxon>Negativicutes</taxon>
        <taxon>Selenomonadales</taxon>
        <taxon>Selenomonadaceae</taxon>
        <taxon>Selenomonas</taxon>
    </lineage>
</organism>
<keyword evidence="3" id="KW-1185">Reference proteome</keyword>
<dbReference type="SUPFAM" id="SSF56112">
    <property type="entry name" value="Protein kinase-like (PK-like)"/>
    <property type="match status" value="1"/>
</dbReference>
<dbReference type="InterPro" id="IPR011009">
    <property type="entry name" value="Kinase-like_dom_sf"/>
</dbReference>
<dbReference type="Proteomes" id="UP001559623">
    <property type="component" value="Unassembled WGS sequence"/>
</dbReference>
<dbReference type="Pfam" id="PF00069">
    <property type="entry name" value="Pkinase"/>
    <property type="match status" value="1"/>
</dbReference>
<evidence type="ECO:0000259" key="1">
    <source>
        <dbReference type="PROSITE" id="PS50011"/>
    </source>
</evidence>
<gene>
    <name evidence="2" type="ORF">QCO44_09520</name>
</gene>
<evidence type="ECO:0000313" key="3">
    <source>
        <dbReference type="Proteomes" id="UP001559623"/>
    </source>
</evidence>
<name>A0ABV3X6N7_9FIRM</name>
<dbReference type="RefSeq" id="WP_368847588.1">
    <property type="nucleotide sequence ID" value="NZ_CP194411.1"/>
</dbReference>
<feature type="domain" description="Protein kinase" evidence="1">
    <location>
        <begin position="19"/>
        <end position="341"/>
    </location>
</feature>
<dbReference type="PROSITE" id="PS50011">
    <property type="entry name" value="PROTEIN_KINASE_DOM"/>
    <property type="match status" value="1"/>
</dbReference>
<evidence type="ECO:0000313" key="2">
    <source>
        <dbReference type="EMBL" id="MEX5285864.1"/>
    </source>
</evidence>
<dbReference type="InterPro" id="IPR000719">
    <property type="entry name" value="Prot_kinase_dom"/>
</dbReference>
<dbReference type="GO" id="GO:0016301">
    <property type="term" value="F:kinase activity"/>
    <property type="evidence" value="ECO:0007669"/>
    <property type="project" value="UniProtKB-KW"/>
</dbReference>
<dbReference type="Gene3D" id="1.10.510.10">
    <property type="entry name" value="Transferase(Phosphotransferase) domain 1"/>
    <property type="match status" value="1"/>
</dbReference>
<reference evidence="2 3" key="1">
    <citation type="submission" date="2023-04" db="EMBL/GenBank/DDBJ databases">
        <title>Genome Sequence of Selenomonas sputigena ATCC 33150.</title>
        <authorList>
            <person name="Miller D.P."/>
            <person name="Anvari S."/>
            <person name="Polson S.W."/>
            <person name="Macdonald M."/>
            <person name="Mcdowell J.V."/>
        </authorList>
    </citation>
    <scope>NUCLEOTIDE SEQUENCE [LARGE SCALE GENOMIC DNA]</scope>
    <source>
        <strain evidence="2 3">ATCC 33150</strain>
    </source>
</reference>
<dbReference type="EMBL" id="JARVLH010000006">
    <property type="protein sequence ID" value="MEX5285864.1"/>
    <property type="molecule type" value="Genomic_DNA"/>
</dbReference>
<proteinExistence type="predicted"/>
<sequence length="489" mass="55246">MALPRTAEAVLQDGRKIPYVITDNPPKGGMKYTYFAPDKSYVVQFFLDPDGVDANIRDRIEAIIGRYNPTLSEAEGGAKGNTKETAAYFRNLFCWPTAVVERPEFGLVCPAYPANFFFDKNASRQIDLSGKDKKGNWFTGRVRKYLAPAELGNFQTMLRLSISLARAVRRMHQAGLAHSDLSCNNVLVDPKSGSCVVIDIDSLVVPNLFPPEVAGTKGYIAPEVLKTMEFSRDDARRFIPSLYTDLFALPVLIYQYLLKRHPLEGPKNYDMPAEEADMLIYGEKALFAENPTDTSNRPSDLRVTIHDLGPYLEHLFLRAFVDGLHEPGERPTALEWEKALVRTWDLLQPCANPSCTEKYFILHDQSQPRCPFCGTEIPAQQVLQLKRLRRLRGKDGQWLPSGLLNLYDGLPLFEWHFKENVFPDEKAENRELAAYISFQKGSWYLVNHALTDLRSPAGRLVPPGQALAIRRHAPFGLAERQNGTLWSVK</sequence>
<keyword evidence="2" id="KW-0808">Transferase</keyword>
<keyword evidence="2" id="KW-0418">Kinase</keyword>
<accession>A0ABV3X6N7</accession>
<protein>
    <submittedName>
        <fullName evidence="2">Lipopolysaccharide kinase InaA family protein</fullName>
    </submittedName>
</protein>